<dbReference type="PRINTS" id="PR00195">
    <property type="entry name" value="DYNAMIN"/>
</dbReference>
<feature type="compositionally biased region" description="Polar residues" evidence="2">
    <location>
        <begin position="57"/>
        <end position="66"/>
    </location>
</feature>
<dbReference type="GO" id="GO:0005874">
    <property type="term" value="C:microtubule"/>
    <property type="evidence" value="ECO:0007669"/>
    <property type="project" value="TreeGrafter"/>
</dbReference>
<dbReference type="Pfam" id="PF00350">
    <property type="entry name" value="Dynamin_N"/>
    <property type="match status" value="1"/>
</dbReference>
<proteinExistence type="predicted"/>
<dbReference type="Gene3D" id="3.40.50.300">
    <property type="entry name" value="P-loop containing nucleotide triphosphate hydrolases"/>
    <property type="match status" value="1"/>
</dbReference>
<dbReference type="GO" id="GO:0005886">
    <property type="term" value="C:plasma membrane"/>
    <property type="evidence" value="ECO:0007669"/>
    <property type="project" value="TreeGrafter"/>
</dbReference>
<feature type="coiled-coil region" evidence="1">
    <location>
        <begin position="755"/>
        <end position="792"/>
    </location>
</feature>
<gene>
    <name evidence="4" type="ORF">EKO27_g9436</name>
</gene>
<dbReference type="InterPro" id="IPR020850">
    <property type="entry name" value="GED_dom"/>
</dbReference>
<dbReference type="SMART" id="SM00053">
    <property type="entry name" value="DYNc"/>
    <property type="match status" value="1"/>
</dbReference>
<dbReference type="GO" id="GO:0008017">
    <property type="term" value="F:microtubule binding"/>
    <property type="evidence" value="ECO:0007669"/>
    <property type="project" value="TreeGrafter"/>
</dbReference>
<evidence type="ECO:0000256" key="1">
    <source>
        <dbReference type="SAM" id="Coils"/>
    </source>
</evidence>
<keyword evidence="1" id="KW-0175">Coiled coil</keyword>
<feature type="domain" description="GED" evidence="3">
    <location>
        <begin position="697"/>
        <end position="794"/>
    </location>
</feature>
<sequence length="800" mass="90876">MPIQKRGTAPRHRLGSESPCPSNHSGTVALSSRSPLSESPTNIHKKLNSDSDDKPSTRSPSHTTEASGPGNFEPPPFTDIGKKLKECNDTLADIQSLGISHVAVLPELVLVGDQSSGKSSLMSALARLNLPTSSGICTRCPFHIRMSSSKDPHFSCTISLQVEYDYVPHAIKQSNVTKRNPFPTWKPKHLTETIFFKTIYEKDLNGIGEVLRWAQIAILNPSQNPEQYVPGEGAFAKENTLEIAKRSTEARFSPNVVSLEIRGLESPDLSMYDLPGVFSVSEVKDDDYLVDVVENLTRKYVGREGAIIMLALPMDHDLENSRTLKVIRELNAESRTIGVLTKADRPNFKISDTITYWLAVLDEKKQKVKKDGFYITSLPPEKALDNPSTWEASFFDAGAKNWPSHFSRFLHRCGVDQLRDHITKELGNAFTCSLPNVKRKFSSRLEEIRCHLNELPDLPSNVEHEVRMSLKDFYASVKRAIDHQDFEEGCKKLTEAFYALLATMKPRCIMETEMAKPRPQRLEEIVIVSDDSGNEDIGSKRPVSKFPVTGSTPKRPRYSEPLTTPIKAEGSSVVTKALESSLRKFSNRHIYEESSELLRVFLKDQGARQRERLAELYKNETYKAITINEVGLNYFKAQEKKLLEHHRLFIRLRTAGFIDSDLQYKRDEEMSLEEKQEQSKLLDKYKGQLPEDEFKREIDVAATVRGYYLIAATRFVDGVSMDVNSWLFRSFRDGALDDYLDEKLGLFPYPTSDTYKALMSENPKTEQKREQLRKERDKLWAAMQKISELENSFTDYGIHQ</sequence>
<dbReference type="GO" id="GO:0005737">
    <property type="term" value="C:cytoplasm"/>
    <property type="evidence" value="ECO:0007669"/>
    <property type="project" value="TreeGrafter"/>
</dbReference>
<dbReference type="EMBL" id="RYZI01000414">
    <property type="protein sequence ID" value="RWA05668.1"/>
    <property type="molecule type" value="Genomic_DNA"/>
</dbReference>
<comment type="caution">
    <text evidence="4">The sequence shown here is derived from an EMBL/GenBank/DDBJ whole genome shotgun (WGS) entry which is preliminary data.</text>
</comment>
<reference evidence="4 5" key="1">
    <citation type="submission" date="2018-12" db="EMBL/GenBank/DDBJ databases">
        <title>Draft genome sequence of Xylaria grammica IHI A82.</title>
        <authorList>
            <person name="Buettner E."/>
            <person name="Kellner H."/>
        </authorList>
    </citation>
    <scope>NUCLEOTIDE SEQUENCE [LARGE SCALE GENOMIC DNA]</scope>
    <source>
        <strain evidence="4 5">IHI A82</strain>
    </source>
</reference>
<keyword evidence="5" id="KW-1185">Reference proteome</keyword>
<organism evidence="4 5">
    <name type="scientific">Xylaria grammica</name>
    <dbReference type="NCBI Taxonomy" id="363999"/>
    <lineage>
        <taxon>Eukaryota</taxon>
        <taxon>Fungi</taxon>
        <taxon>Dikarya</taxon>
        <taxon>Ascomycota</taxon>
        <taxon>Pezizomycotina</taxon>
        <taxon>Sordariomycetes</taxon>
        <taxon>Xylariomycetidae</taxon>
        <taxon>Xylariales</taxon>
        <taxon>Xylariaceae</taxon>
        <taxon>Xylaria</taxon>
    </lineage>
</organism>
<evidence type="ECO:0000256" key="2">
    <source>
        <dbReference type="SAM" id="MobiDB-lite"/>
    </source>
</evidence>
<dbReference type="GO" id="GO:0003924">
    <property type="term" value="F:GTPase activity"/>
    <property type="evidence" value="ECO:0007669"/>
    <property type="project" value="InterPro"/>
</dbReference>
<dbReference type="Proteomes" id="UP000286045">
    <property type="component" value="Unassembled WGS sequence"/>
</dbReference>
<dbReference type="InterPro" id="IPR001401">
    <property type="entry name" value="Dynamin_GTPase"/>
</dbReference>
<evidence type="ECO:0000259" key="3">
    <source>
        <dbReference type="PROSITE" id="PS51388"/>
    </source>
</evidence>
<protein>
    <recommendedName>
        <fullName evidence="3">GED domain-containing protein</fullName>
    </recommendedName>
</protein>
<feature type="compositionally biased region" description="Polar residues" evidence="2">
    <location>
        <begin position="19"/>
        <end position="42"/>
    </location>
</feature>
<name>A0A439CU11_9PEZI</name>
<dbReference type="GO" id="GO:0031623">
    <property type="term" value="P:receptor internalization"/>
    <property type="evidence" value="ECO:0007669"/>
    <property type="project" value="TreeGrafter"/>
</dbReference>
<dbReference type="SUPFAM" id="SSF52540">
    <property type="entry name" value="P-loop containing nucleoside triphosphate hydrolases"/>
    <property type="match status" value="1"/>
</dbReference>
<dbReference type="PROSITE" id="PS51388">
    <property type="entry name" value="GED"/>
    <property type="match status" value="1"/>
</dbReference>
<evidence type="ECO:0000313" key="5">
    <source>
        <dbReference type="Proteomes" id="UP000286045"/>
    </source>
</evidence>
<dbReference type="PANTHER" id="PTHR11566">
    <property type="entry name" value="DYNAMIN"/>
    <property type="match status" value="1"/>
</dbReference>
<dbReference type="PANTHER" id="PTHR11566:SF131">
    <property type="entry name" value="GTPASE, PUTATIVE (AFU_ORTHOLOGUE AFUA_6G07630)-RELATED"/>
    <property type="match status" value="1"/>
</dbReference>
<feature type="compositionally biased region" description="Basic and acidic residues" evidence="2">
    <location>
        <begin position="47"/>
        <end position="56"/>
    </location>
</feature>
<dbReference type="InterPro" id="IPR045063">
    <property type="entry name" value="Dynamin_N"/>
</dbReference>
<dbReference type="AlphaFoldDB" id="A0A439CU11"/>
<dbReference type="STRING" id="363999.A0A439CU11"/>
<feature type="region of interest" description="Disordered" evidence="2">
    <location>
        <begin position="1"/>
        <end position="80"/>
    </location>
</feature>
<evidence type="ECO:0000313" key="4">
    <source>
        <dbReference type="EMBL" id="RWA05668.1"/>
    </source>
</evidence>
<dbReference type="InterPro" id="IPR027417">
    <property type="entry name" value="P-loop_NTPase"/>
</dbReference>
<feature type="region of interest" description="Disordered" evidence="2">
    <location>
        <begin position="533"/>
        <end position="562"/>
    </location>
</feature>
<dbReference type="GO" id="GO:0005525">
    <property type="term" value="F:GTP binding"/>
    <property type="evidence" value="ECO:0007669"/>
    <property type="project" value="InterPro"/>
</dbReference>
<accession>A0A439CU11</accession>
<dbReference type="InterPro" id="IPR022812">
    <property type="entry name" value="Dynamin"/>
</dbReference>